<sequence length="114" mass="13474">MDNKKTIGFYEVSLDNTSVEVTMLGYPLYRKYYKRVNTAVKHFEQIAEDIEYVVKEQLFWRCTGYNKIKVFLVDTLDGSKHEYVSAYNKETAILLAKEYHPNKVFDPKNIWTCS</sequence>
<evidence type="ECO:0000313" key="1">
    <source>
        <dbReference type="EMBL" id="PHK06751.1"/>
    </source>
</evidence>
<protein>
    <recommendedName>
        <fullName evidence="3">Phage protein</fullName>
    </recommendedName>
</protein>
<gene>
    <name evidence="1" type="ORF">VF08_03190</name>
</gene>
<dbReference type="GeneID" id="57094311"/>
<organism evidence="1 2">
    <name type="scientific">Nostoc linckia z8</name>
    <dbReference type="NCBI Taxonomy" id="1628746"/>
    <lineage>
        <taxon>Bacteria</taxon>
        <taxon>Bacillati</taxon>
        <taxon>Cyanobacteriota</taxon>
        <taxon>Cyanophyceae</taxon>
        <taxon>Nostocales</taxon>
        <taxon>Nostocaceae</taxon>
        <taxon>Nostoc</taxon>
    </lineage>
</organism>
<dbReference type="EMBL" id="LAHD01000005">
    <property type="protein sequence ID" value="PHK06751.1"/>
    <property type="molecule type" value="Genomic_DNA"/>
</dbReference>
<reference evidence="1 2" key="1">
    <citation type="submission" date="2015-02" db="EMBL/GenBank/DDBJ databases">
        <title>Nostoc linckia genome annotation.</title>
        <authorList>
            <person name="Zhou Z."/>
        </authorList>
    </citation>
    <scope>NUCLEOTIDE SEQUENCE [LARGE SCALE GENOMIC DNA]</scope>
    <source>
        <strain evidence="2">z8</strain>
    </source>
</reference>
<dbReference type="Proteomes" id="UP000222310">
    <property type="component" value="Unassembled WGS sequence"/>
</dbReference>
<dbReference type="RefSeq" id="WP_099066536.1">
    <property type="nucleotide sequence ID" value="NZ_LAHD01000005.1"/>
</dbReference>
<evidence type="ECO:0000313" key="2">
    <source>
        <dbReference type="Proteomes" id="UP000222310"/>
    </source>
</evidence>
<dbReference type="AlphaFoldDB" id="A0A9Q6EN22"/>
<proteinExistence type="predicted"/>
<name>A0A9Q6EN22_NOSLI</name>
<comment type="caution">
    <text evidence="1">The sequence shown here is derived from an EMBL/GenBank/DDBJ whole genome shotgun (WGS) entry which is preliminary data.</text>
</comment>
<evidence type="ECO:0008006" key="3">
    <source>
        <dbReference type="Google" id="ProtNLM"/>
    </source>
</evidence>
<accession>A0A9Q6EN22</accession>